<organism evidence="1">
    <name type="scientific">marine sediment metagenome</name>
    <dbReference type="NCBI Taxonomy" id="412755"/>
    <lineage>
        <taxon>unclassified sequences</taxon>
        <taxon>metagenomes</taxon>
        <taxon>ecological metagenomes</taxon>
    </lineage>
</organism>
<evidence type="ECO:0000313" key="1">
    <source>
        <dbReference type="EMBL" id="GAH58207.1"/>
    </source>
</evidence>
<reference evidence="1" key="1">
    <citation type="journal article" date="2014" name="Front. Microbiol.">
        <title>High frequency of phylogenetically diverse reductive dehalogenase-homologous genes in deep subseafloor sedimentary metagenomes.</title>
        <authorList>
            <person name="Kawai M."/>
            <person name="Futagami T."/>
            <person name="Toyoda A."/>
            <person name="Takaki Y."/>
            <person name="Nishi S."/>
            <person name="Hori S."/>
            <person name="Arai W."/>
            <person name="Tsubouchi T."/>
            <person name="Morono Y."/>
            <person name="Uchiyama I."/>
            <person name="Ito T."/>
            <person name="Fujiyama A."/>
            <person name="Inagaki F."/>
            <person name="Takami H."/>
        </authorList>
    </citation>
    <scope>NUCLEOTIDE SEQUENCE</scope>
    <source>
        <strain evidence="1">Expedition CK06-06</strain>
    </source>
</reference>
<protein>
    <submittedName>
        <fullName evidence="1">Uncharacterized protein</fullName>
    </submittedName>
</protein>
<dbReference type="AlphaFoldDB" id="X1GLY4"/>
<accession>X1GLY4</accession>
<name>X1GLY4_9ZZZZ</name>
<proteinExistence type="predicted"/>
<gene>
    <name evidence="1" type="ORF">S03H2_36728</name>
</gene>
<dbReference type="InterPro" id="IPR054221">
    <property type="entry name" value="DUF6941"/>
</dbReference>
<sequence length="146" mass="16712">MTFEQGPYIQMAGLCEQVIEDKTGALSLIRVIDTITHTEARPDAPVDMPPVTYPMKMVIMLKAGRAHGRHELKITPEQPSGEVKPSLTRSIHMEGEERGANHIINMVFTFTMEGLYWFNVYFDESLLTRIPLRLKYNRIVTQETPH</sequence>
<dbReference type="EMBL" id="BARU01022558">
    <property type="protein sequence ID" value="GAH58207.1"/>
    <property type="molecule type" value="Genomic_DNA"/>
</dbReference>
<comment type="caution">
    <text evidence="1">The sequence shown here is derived from an EMBL/GenBank/DDBJ whole genome shotgun (WGS) entry which is preliminary data.</text>
</comment>
<dbReference type="Pfam" id="PF22091">
    <property type="entry name" value="DUF6941"/>
    <property type="match status" value="1"/>
</dbReference>